<feature type="region of interest" description="Disordered" evidence="1">
    <location>
        <begin position="1"/>
        <end position="35"/>
    </location>
</feature>
<name>A0A518JUN6_9BACT</name>
<evidence type="ECO:0000313" key="2">
    <source>
        <dbReference type="EMBL" id="QDV69245.1"/>
    </source>
</evidence>
<dbReference type="KEGG" id="rcf:Poly24_29600"/>
<sequence length="66" mass="7185">MAAEIYIARNSMRPPDPEGFNEPLNQQSRRGRGRSTLQIPFQIRSGKSRTANEAVAGVEPFGAVVG</sequence>
<evidence type="ECO:0000313" key="3">
    <source>
        <dbReference type="Proteomes" id="UP000315082"/>
    </source>
</evidence>
<gene>
    <name evidence="2" type="ORF">Poly24_29600</name>
</gene>
<dbReference type="EMBL" id="CP036348">
    <property type="protein sequence ID" value="QDV69245.1"/>
    <property type="molecule type" value="Genomic_DNA"/>
</dbReference>
<dbReference type="AlphaFoldDB" id="A0A518JUN6"/>
<keyword evidence="3" id="KW-1185">Reference proteome</keyword>
<evidence type="ECO:0000256" key="1">
    <source>
        <dbReference type="SAM" id="MobiDB-lite"/>
    </source>
</evidence>
<organism evidence="2 3">
    <name type="scientific">Rosistilla carotiformis</name>
    <dbReference type="NCBI Taxonomy" id="2528017"/>
    <lineage>
        <taxon>Bacteria</taxon>
        <taxon>Pseudomonadati</taxon>
        <taxon>Planctomycetota</taxon>
        <taxon>Planctomycetia</taxon>
        <taxon>Pirellulales</taxon>
        <taxon>Pirellulaceae</taxon>
        <taxon>Rosistilla</taxon>
    </lineage>
</organism>
<reference evidence="2 3" key="1">
    <citation type="submission" date="2019-02" db="EMBL/GenBank/DDBJ databases">
        <title>Deep-cultivation of Planctomycetes and their phenomic and genomic characterization uncovers novel biology.</title>
        <authorList>
            <person name="Wiegand S."/>
            <person name="Jogler M."/>
            <person name="Boedeker C."/>
            <person name="Pinto D."/>
            <person name="Vollmers J."/>
            <person name="Rivas-Marin E."/>
            <person name="Kohn T."/>
            <person name="Peeters S.H."/>
            <person name="Heuer A."/>
            <person name="Rast P."/>
            <person name="Oberbeckmann S."/>
            <person name="Bunk B."/>
            <person name="Jeske O."/>
            <person name="Meyerdierks A."/>
            <person name="Storesund J.E."/>
            <person name="Kallscheuer N."/>
            <person name="Luecker S."/>
            <person name="Lage O.M."/>
            <person name="Pohl T."/>
            <person name="Merkel B.J."/>
            <person name="Hornburger P."/>
            <person name="Mueller R.-W."/>
            <person name="Bruemmer F."/>
            <person name="Labrenz M."/>
            <person name="Spormann A.M."/>
            <person name="Op den Camp H."/>
            <person name="Overmann J."/>
            <person name="Amann R."/>
            <person name="Jetten M.S.M."/>
            <person name="Mascher T."/>
            <person name="Medema M.H."/>
            <person name="Devos D.P."/>
            <person name="Kaster A.-K."/>
            <person name="Ovreas L."/>
            <person name="Rohde M."/>
            <person name="Galperin M.Y."/>
            <person name="Jogler C."/>
        </authorList>
    </citation>
    <scope>NUCLEOTIDE SEQUENCE [LARGE SCALE GENOMIC DNA]</scope>
    <source>
        <strain evidence="2 3">Poly24</strain>
    </source>
</reference>
<proteinExistence type="predicted"/>
<accession>A0A518JUN6</accession>
<protein>
    <submittedName>
        <fullName evidence="2">Uncharacterized protein</fullName>
    </submittedName>
</protein>
<dbReference type="Proteomes" id="UP000315082">
    <property type="component" value="Chromosome"/>
</dbReference>